<dbReference type="AlphaFoldDB" id="A0A2M8QGE1"/>
<dbReference type="Proteomes" id="UP000230790">
    <property type="component" value="Unassembled WGS sequence"/>
</dbReference>
<dbReference type="EMBL" id="PGTN01000005">
    <property type="protein sequence ID" value="PJF48859.1"/>
    <property type="molecule type" value="Genomic_DNA"/>
</dbReference>
<organism evidence="7 8">
    <name type="scientific">Candidatus Thermofonsia Clade 3 bacterium</name>
    <dbReference type="NCBI Taxonomy" id="2364212"/>
    <lineage>
        <taxon>Bacteria</taxon>
        <taxon>Bacillati</taxon>
        <taxon>Chloroflexota</taxon>
        <taxon>Candidatus Thermofontia</taxon>
        <taxon>Candidatus Thermofonsia Clade 3</taxon>
    </lineage>
</organism>
<reference evidence="7 8" key="1">
    <citation type="submission" date="2017-11" db="EMBL/GenBank/DDBJ databases">
        <title>Evolution of Phototrophy in the Chloroflexi Phylum Driven by Horizontal Gene Transfer.</title>
        <authorList>
            <person name="Ward L.M."/>
            <person name="Hemp J."/>
            <person name="Shih P.M."/>
            <person name="Mcglynn S.E."/>
            <person name="Fischer W."/>
        </authorList>
    </citation>
    <scope>NUCLEOTIDE SEQUENCE [LARGE SCALE GENOMIC DNA]</scope>
    <source>
        <strain evidence="7">JP3_7</strain>
    </source>
</reference>
<feature type="transmembrane region" description="Helical" evidence="5">
    <location>
        <begin position="121"/>
        <end position="140"/>
    </location>
</feature>
<evidence type="ECO:0000256" key="5">
    <source>
        <dbReference type="SAM" id="Phobius"/>
    </source>
</evidence>
<evidence type="ECO:0000256" key="3">
    <source>
        <dbReference type="ARBA" id="ARBA00022989"/>
    </source>
</evidence>
<dbReference type="GO" id="GO:0004252">
    <property type="term" value="F:serine-type endopeptidase activity"/>
    <property type="evidence" value="ECO:0007669"/>
    <property type="project" value="InterPro"/>
</dbReference>
<comment type="caution">
    <text evidence="7">The sequence shown here is derived from an EMBL/GenBank/DDBJ whole genome shotgun (WGS) entry which is preliminary data.</text>
</comment>
<feature type="transmembrane region" description="Helical" evidence="5">
    <location>
        <begin position="12"/>
        <end position="32"/>
    </location>
</feature>
<keyword evidence="7" id="KW-0645">Protease</keyword>
<feature type="transmembrane region" description="Helical" evidence="5">
    <location>
        <begin position="97"/>
        <end position="115"/>
    </location>
</feature>
<feature type="transmembrane region" description="Helical" evidence="5">
    <location>
        <begin position="66"/>
        <end position="85"/>
    </location>
</feature>
<feature type="domain" description="Peptidase S54 rhomboid" evidence="6">
    <location>
        <begin position="56"/>
        <end position="195"/>
    </location>
</feature>
<dbReference type="PANTHER" id="PTHR43731:SF26">
    <property type="entry name" value="RHOMBOID-LIKE PROTEIN 10, CHLOROPLASTIC"/>
    <property type="match status" value="1"/>
</dbReference>
<keyword evidence="2 5" id="KW-0812">Transmembrane</keyword>
<evidence type="ECO:0000259" key="6">
    <source>
        <dbReference type="Pfam" id="PF01694"/>
    </source>
</evidence>
<evidence type="ECO:0000256" key="1">
    <source>
        <dbReference type="ARBA" id="ARBA00004141"/>
    </source>
</evidence>
<evidence type="ECO:0000313" key="7">
    <source>
        <dbReference type="EMBL" id="PJF48859.1"/>
    </source>
</evidence>
<keyword evidence="3 5" id="KW-1133">Transmembrane helix</keyword>
<dbReference type="InterPro" id="IPR050925">
    <property type="entry name" value="Rhomboid_protease_S54"/>
</dbReference>
<comment type="subcellular location">
    <subcellularLocation>
        <location evidence="1">Membrane</location>
        <topology evidence="1">Multi-pass membrane protein</topology>
    </subcellularLocation>
</comment>
<keyword evidence="4 5" id="KW-0472">Membrane</keyword>
<dbReference type="InterPro" id="IPR035952">
    <property type="entry name" value="Rhomboid-like_sf"/>
</dbReference>
<proteinExistence type="predicted"/>
<feature type="transmembrane region" description="Helical" evidence="5">
    <location>
        <begin position="234"/>
        <end position="254"/>
    </location>
</feature>
<dbReference type="GO" id="GO:0016020">
    <property type="term" value="C:membrane"/>
    <property type="evidence" value="ECO:0007669"/>
    <property type="project" value="UniProtKB-SubCell"/>
</dbReference>
<evidence type="ECO:0000313" key="8">
    <source>
        <dbReference type="Proteomes" id="UP000230790"/>
    </source>
</evidence>
<name>A0A2M8QGE1_9CHLR</name>
<dbReference type="SUPFAM" id="SSF144091">
    <property type="entry name" value="Rhomboid-like"/>
    <property type="match status" value="1"/>
</dbReference>
<dbReference type="InterPro" id="IPR022764">
    <property type="entry name" value="Peptidase_S54_rhomboid_dom"/>
</dbReference>
<sequence length="260" mass="28745">MTIPILIPTAKPFWTYVLMGVDIFLFAVMTLAGGTQNPAVLDRFGANTAWLIATHQEYWRLFTANFIHIGIAHLLFNMFALFQLGRQIESLYGRPRFLAIYLLSGLSGAIFSYMLTQGRSAGASTALFGLFGALLVYFYRHREMFGRLGQQQLINLGTILLINVIIGLSPGSNIDNWGHFGGFTGGLILSSFLCPRYAPMDPFARAFEPVVSERRRPELSNGMVMDTNSLSRQALPLAAFCLGLVALTFIATSVQSSRFP</sequence>
<evidence type="ECO:0000256" key="4">
    <source>
        <dbReference type="ARBA" id="ARBA00023136"/>
    </source>
</evidence>
<dbReference type="Gene3D" id="1.20.1540.10">
    <property type="entry name" value="Rhomboid-like"/>
    <property type="match status" value="1"/>
</dbReference>
<dbReference type="Pfam" id="PF01694">
    <property type="entry name" value="Rhomboid"/>
    <property type="match status" value="1"/>
</dbReference>
<keyword evidence="7" id="KW-0378">Hydrolase</keyword>
<evidence type="ECO:0000256" key="2">
    <source>
        <dbReference type="ARBA" id="ARBA00022692"/>
    </source>
</evidence>
<protein>
    <submittedName>
        <fullName evidence="7">Rhomboid family intramembrane serine protease</fullName>
    </submittedName>
</protein>
<accession>A0A2M8QGE1</accession>
<dbReference type="GO" id="GO:0006508">
    <property type="term" value="P:proteolysis"/>
    <property type="evidence" value="ECO:0007669"/>
    <property type="project" value="UniProtKB-KW"/>
</dbReference>
<feature type="transmembrane region" description="Helical" evidence="5">
    <location>
        <begin position="152"/>
        <end position="171"/>
    </location>
</feature>
<dbReference type="PANTHER" id="PTHR43731">
    <property type="entry name" value="RHOMBOID PROTEASE"/>
    <property type="match status" value="1"/>
</dbReference>
<gene>
    <name evidence="7" type="ORF">CUN48_01525</name>
</gene>